<feature type="binding site" evidence="4">
    <location>
        <position position="191"/>
    </location>
    <ligand>
        <name>FAD</name>
        <dbReference type="ChEBI" id="CHEBI:57692"/>
    </ligand>
</feature>
<dbReference type="InterPro" id="IPR024719">
    <property type="entry name" value="HpaB/PvcC/4-BUDH_C"/>
</dbReference>
<dbReference type="InterPro" id="IPR009100">
    <property type="entry name" value="AcylCoA_DH/oxidase_NM_dom_sf"/>
</dbReference>
<evidence type="ECO:0000313" key="8">
    <source>
        <dbReference type="Proteomes" id="UP000183994"/>
    </source>
</evidence>
<feature type="domain" description="HpaB/PvcC/4-BUDH N-terminal" evidence="6">
    <location>
        <begin position="5"/>
        <end position="274"/>
    </location>
</feature>
<accession>A0A1M6YH11</accession>
<dbReference type="Gene3D" id="1.20.140.10">
    <property type="entry name" value="Butyryl-CoA Dehydrogenase, subunit A, domain 3"/>
    <property type="match status" value="1"/>
</dbReference>
<dbReference type="Pfam" id="PF11794">
    <property type="entry name" value="HpaB_N"/>
    <property type="match status" value="1"/>
</dbReference>
<dbReference type="InterPro" id="IPR046373">
    <property type="entry name" value="Acyl-CoA_Oxase/DH_mid-dom_sf"/>
</dbReference>
<evidence type="ECO:0000313" key="7">
    <source>
        <dbReference type="EMBL" id="SHL17547.1"/>
    </source>
</evidence>
<evidence type="ECO:0000259" key="6">
    <source>
        <dbReference type="Pfam" id="PF11794"/>
    </source>
</evidence>
<protein>
    <submittedName>
        <fullName evidence="7">Vinylacetyl-CoA delta-isomerase</fullName>
    </submittedName>
</protein>
<dbReference type="GO" id="GO:0016627">
    <property type="term" value="F:oxidoreductase activity, acting on the CH-CH group of donors"/>
    <property type="evidence" value="ECO:0007669"/>
    <property type="project" value="InterPro"/>
</dbReference>
<evidence type="ECO:0000259" key="5">
    <source>
        <dbReference type="Pfam" id="PF03241"/>
    </source>
</evidence>
<dbReference type="AlphaFoldDB" id="A0A1M6YH11"/>
<dbReference type="InterPro" id="IPR036250">
    <property type="entry name" value="AcylCo_DH-like_C"/>
</dbReference>
<organism evidence="7 8">
    <name type="scientific">Desulfatibacillum alkenivorans DSM 16219</name>
    <dbReference type="NCBI Taxonomy" id="1121393"/>
    <lineage>
        <taxon>Bacteria</taxon>
        <taxon>Pseudomonadati</taxon>
        <taxon>Thermodesulfobacteriota</taxon>
        <taxon>Desulfobacteria</taxon>
        <taxon>Desulfobacterales</taxon>
        <taxon>Desulfatibacillaceae</taxon>
        <taxon>Desulfatibacillum</taxon>
    </lineage>
</organism>
<dbReference type="PANTHER" id="PTHR36117:SF3">
    <property type="entry name" value="4-HYDROXYPHENYLACETATE 3-MONOOXYGENASE-RELATED"/>
    <property type="match status" value="1"/>
</dbReference>
<keyword evidence="7" id="KW-0413">Isomerase</keyword>
<dbReference type="EMBL" id="FQZU01000049">
    <property type="protein sequence ID" value="SHL17547.1"/>
    <property type="molecule type" value="Genomic_DNA"/>
</dbReference>
<reference evidence="8" key="1">
    <citation type="submission" date="2016-11" db="EMBL/GenBank/DDBJ databases">
        <authorList>
            <person name="Varghese N."/>
            <person name="Submissions S."/>
        </authorList>
    </citation>
    <scope>NUCLEOTIDE SEQUENCE [LARGE SCALE GENOMIC DNA]</scope>
    <source>
        <strain evidence="8">DSM 16219</strain>
    </source>
</reference>
<evidence type="ECO:0000256" key="4">
    <source>
        <dbReference type="PIRSR" id="PIRSR000331-2"/>
    </source>
</evidence>
<dbReference type="SUPFAM" id="SSF56645">
    <property type="entry name" value="Acyl-CoA dehydrogenase NM domain-like"/>
    <property type="match status" value="1"/>
</dbReference>
<dbReference type="STRING" id="1121393.SAMN02745216_04755"/>
<keyword evidence="3" id="KW-0560">Oxidoreductase</keyword>
<sequence>MAMMTGEQYEASLRKLNLQVYQFGKKVENVVDDPIIRPSMNAVKLTYELAHQPEYEDLMTATSHISGKKINRFTHIHQSTDDLVKKTKMGRLLGSLTGCCFQRCVGMDAMNALSIVTYDIDQKLGTEYNKRFLKYLAYVQENDLTCDGAMTDPKGDRSLPPHKQPDPDMFLHVVEEKEDGIVVRGAKAHQTGAVNSHEIIVMPTISMREADAEYAVSFALPADAEGITYIMGRQSCDTRKLEAGKIDRGNSLFGGHEALVVFDDVFVPWERVFMYKEFEFAGQLVENFASYHRQSYACKAGVGDVLIGATQTIAEYNGAAKASHVKDKIIEMNHLNETLFCGSVACACEGGKQPSGTYLVNTLLANVCKQNVTRFPYEIARLAQDIAGGLMVTLPSEDDFKSPEVGEWLTKYYKTCEGISTENRNRMLRLIENITLGTAAVGYLTESMHGAGSPQAQRIMISRQVNMAQKQKAAKQLCGIKEEE</sequence>
<keyword evidence="1" id="KW-0285">Flavoprotein</keyword>
<evidence type="ECO:0000256" key="2">
    <source>
        <dbReference type="ARBA" id="ARBA00022827"/>
    </source>
</evidence>
<dbReference type="PANTHER" id="PTHR36117">
    <property type="entry name" value="4-HYDROXYPHENYLACETATE 3-MONOOXYGENASE-RELATED"/>
    <property type="match status" value="1"/>
</dbReference>
<dbReference type="Gene3D" id="1.10.3140.10">
    <property type="entry name" value="4-hydroxybutyryl-coa dehydratase, domain 1"/>
    <property type="match status" value="1"/>
</dbReference>
<feature type="domain" description="HpaB/PvcC/4-BUDH C-terminal" evidence="5">
    <location>
        <begin position="281"/>
        <end position="478"/>
    </location>
</feature>
<dbReference type="SUPFAM" id="SSF47203">
    <property type="entry name" value="Acyl-CoA dehydrogenase C-terminal domain-like"/>
    <property type="match status" value="1"/>
</dbReference>
<dbReference type="RefSeq" id="WP_073478737.1">
    <property type="nucleotide sequence ID" value="NZ_FQZU01000049.1"/>
</dbReference>
<evidence type="ECO:0000256" key="1">
    <source>
        <dbReference type="ARBA" id="ARBA00022630"/>
    </source>
</evidence>
<name>A0A1M6YH11_9BACT</name>
<keyword evidence="2 4" id="KW-0274">FAD</keyword>
<dbReference type="GO" id="GO:0016853">
    <property type="term" value="F:isomerase activity"/>
    <property type="evidence" value="ECO:0007669"/>
    <property type="project" value="UniProtKB-KW"/>
</dbReference>
<dbReference type="InterPro" id="IPR004925">
    <property type="entry name" value="HpaB/PvcC/4-BUDH"/>
</dbReference>
<dbReference type="OrthoDB" id="7233724at2"/>
<dbReference type="Gene3D" id="2.40.110.10">
    <property type="entry name" value="Butyryl-CoA Dehydrogenase, subunit A, domain 2"/>
    <property type="match status" value="1"/>
</dbReference>
<dbReference type="Proteomes" id="UP000183994">
    <property type="component" value="Unassembled WGS sequence"/>
</dbReference>
<dbReference type="Pfam" id="PF03241">
    <property type="entry name" value="HpaB"/>
    <property type="match status" value="1"/>
</dbReference>
<keyword evidence="8" id="KW-1185">Reference proteome</keyword>
<gene>
    <name evidence="7" type="ORF">SAMN02745216_04755</name>
</gene>
<dbReference type="PIRSF" id="PIRSF000331">
    <property type="entry name" value="HpaA_HpaB"/>
    <property type="match status" value="1"/>
</dbReference>
<dbReference type="InterPro" id="IPR024674">
    <property type="entry name" value="HpaB/PvcC/4-BUDH_N"/>
</dbReference>
<proteinExistence type="predicted"/>
<evidence type="ECO:0000256" key="3">
    <source>
        <dbReference type="ARBA" id="ARBA00023002"/>
    </source>
</evidence>